<evidence type="ECO:0000259" key="1">
    <source>
        <dbReference type="Pfam" id="PF07859"/>
    </source>
</evidence>
<dbReference type="InterPro" id="IPR050466">
    <property type="entry name" value="Carboxylest/Gibb_receptor"/>
</dbReference>
<sequence length="340" mass="37090">MSMPSSSPPATAAPYVVEDCGDALQVLSDGTIVRSAPPPAPVPEDGRVDWKDALYDAGRGLGLRMYRPRRRDVTDTGEEEEKLPVLVYFHGGGFCVGSCSWPKTHAVCVRLAAELPALVLSFDYRLAPEHRLPAAHEDAARALLWLRDQLIAPFDNTWLAESADSRRVFVSGVSAGGSLAHHMAVQFGTAGLEPGANVVGYILLMPGLFSAEPTRSELDTPETAFLTQEMFDRFFRLGMPAGATRDHPLVNPFAPESPSLEAVCVGRMLVVAAERDFFRDRNVEYAERMKAMGKDVELVVFAGQEHGFFGMDPASDADLQLVRVIRRFVGRQGNGNSDEV</sequence>
<dbReference type="Proteomes" id="UP001231189">
    <property type="component" value="Unassembled WGS sequence"/>
</dbReference>
<keyword evidence="3" id="KW-1185">Reference proteome</keyword>
<reference evidence="2" key="1">
    <citation type="submission" date="2023-07" db="EMBL/GenBank/DDBJ databases">
        <title>A chromosome-level genome assembly of Lolium multiflorum.</title>
        <authorList>
            <person name="Chen Y."/>
            <person name="Copetti D."/>
            <person name="Kolliker R."/>
            <person name="Studer B."/>
        </authorList>
    </citation>
    <scope>NUCLEOTIDE SEQUENCE</scope>
    <source>
        <strain evidence="2">02402/16</strain>
        <tissue evidence="2">Leaf</tissue>
    </source>
</reference>
<dbReference type="Pfam" id="PF07859">
    <property type="entry name" value="Abhydrolase_3"/>
    <property type="match status" value="1"/>
</dbReference>
<comment type="caution">
    <text evidence="2">The sequence shown here is derived from an EMBL/GenBank/DDBJ whole genome shotgun (WGS) entry which is preliminary data.</text>
</comment>
<dbReference type="Gene3D" id="3.40.50.1820">
    <property type="entry name" value="alpha/beta hydrolase"/>
    <property type="match status" value="1"/>
</dbReference>
<feature type="domain" description="Alpha/beta hydrolase fold-3" evidence="1">
    <location>
        <begin position="86"/>
        <end position="309"/>
    </location>
</feature>
<evidence type="ECO:0000313" key="2">
    <source>
        <dbReference type="EMBL" id="KAK1681756.1"/>
    </source>
</evidence>
<name>A0AAD8TFX5_LOLMU</name>
<gene>
    <name evidence="2" type="ORF">QYE76_042604</name>
</gene>
<proteinExistence type="predicted"/>
<dbReference type="SUPFAM" id="SSF53474">
    <property type="entry name" value="alpha/beta-Hydrolases"/>
    <property type="match status" value="1"/>
</dbReference>
<dbReference type="InterPro" id="IPR013094">
    <property type="entry name" value="AB_hydrolase_3"/>
</dbReference>
<dbReference type="PANTHER" id="PTHR23024">
    <property type="entry name" value="ARYLACETAMIDE DEACETYLASE"/>
    <property type="match status" value="1"/>
</dbReference>
<dbReference type="InterPro" id="IPR029058">
    <property type="entry name" value="AB_hydrolase_fold"/>
</dbReference>
<dbReference type="EMBL" id="JAUUTY010000002">
    <property type="protein sequence ID" value="KAK1681756.1"/>
    <property type="molecule type" value="Genomic_DNA"/>
</dbReference>
<organism evidence="2 3">
    <name type="scientific">Lolium multiflorum</name>
    <name type="common">Italian ryegrass</name>
    <name type="synonym">Lolium perenne subsp. multiflorum</name>
    <dbReference type="NCBI Taxonomy" id="4521"/>
    <lineage>
        <taxon>Eukaryota</taxon>
        <taxon>Viridiplantae</taxon>
        <taxon>Streptophyta</taxon>
        <taxon>Embryophyta</taxon>
        <taxon>Tracheophyta</taxon>
        <taxon>Spermatophyta</taxon>
        <taxon>Magnoliopsida</taxon>
        <taxon>Liliopsida</taxon>
        <taxon>Poales</taxon>
        <taxon>Poaceae</taxon>
        <taxon>BOP clade</taxon>
        <taxon>Pooideae</taxon>
        <taxon>Poodae</taxon>
        <taxon>Poeae</taxon>
        <taxon>Poeae Chloroplast Group 2 (Poeae type)</taxon>
        <taxon>Loliodinae</taxon>
        <taxon>Loliinae</taxon>
        <taxon>Lolium</taxon>
    </lineage>
</organism>
<evidence type="ECO:0000313" key="3">
    <source>
        <dbReference type="Proteomes" id="UP001231189"/>
    </source>
</evidence>
<accession>A0AAD8TFX5</accession>
<dbReference type="GO" id="GO:0016787">
    <property type="term" value="F:hydrolase activity"/>
    <property type="evidence" value="ECO:0007669"/>
    <property type="project" value="InterPro"/>
</dbReference>
<protein>
    <recommendedName>
        <fullName evidence="1">Alpha/beta hydrolase fold-3 domain-containing protein</fullName>
    </recommendedName>
</protein>
<dbReference type="AlphaFoldDB" id="A0AAD8TFX5"/>
<dbReference type="PANTHER" id="PTHR23024:SF534">
    <property type="entry name" value="ALPHA_BETA HYDROLASE FOLD-3 DOMAIN-CONTAINING PROTEIN"/>
    <property type="match status" value="1"/>
</dbReference>